<evidence type="ECO:0000313" key="6">
    <source>
        <dbReference type="Proteomes" id="UP000256503"/>
    </source>
</evidence>
<dbReference type="PROSITE" id="PS51462">
    <property type="entry name" value="NUDIX"/>
    <property type="match status" value="1"/>
</dbReference>
<dbReference type="GO" id="GO:0016787">
    <property type="term" value="F:hydrolase activity"/>
    <property type="evidence" value="ECO:0007669"/>
    <property type="project" value="UniProtKB-KW"/>
</dbReference>
<dbReference type="PROSITE" id="PS00893">
    <property type="entry name" value="NUDIX_BOX"/>
    <property type="match status" value="1"/>
</dbReference>
<evidence type="ECO:0000259" key="4">
    <source>
        <dbReference type="PROSITE" id="PS51462"/>
    </source>
</evidence>
<dbReference type="PANTHER" id="PTHR43046">
    <property type="entry name" value="GDP-MANNOSE MANNOSYL HYDROLASE"/>
    <property type="match status" value="1"/>
</dbReference>
<dbReference type="RefSeq" id="WP_016391274.1">
    <property type="nucleotide sequence ID" value="NZ_CP031146.1"/>
</dbReference>
<proteinExistence type="inferred from homology"/>
<reference evidence="5 6" key="1">
    <citation type="submission" date="2018-07" db="EMBL/GenBank/DDBJ databases">
        <title>Complete genome sequence of a Pseudomonas plecoglossicida strain pathogenic to the marine fish, Larimichthys crocea.</title>
        <authorList>
            <person name="Tao Z."/>
        </authorList>
    </citation>
    <scope>NUCLEOTIDE SEQUENCE [LARGE SCALE GENOMIC DNA]</scope>
    <source>
        <strain evidence="5 6">XSDHY-P</strain>
    </source>
</reference>
<dbReference type="PRINTS" id="PR00502">
    <property type="entry name" value="NUDIXFAMILY"/>
</dbReference>
<dbReference type="GeneID" id="49612364"/>
<dbReference type="EMBL" id="CP031146">
    <property type="protein sequence ID" value="AXM94844.1"/>
    <property type="molecule type" value="Genomic_DNA"/>
</dbReference>
<dbReference type="InterPro" id="IPR015797">
    <property type="entry name" value="NUDIX_hydrolase-like_dom_sf"/>
</dbReference>
<dbReference type="Pfam" id="PF00293">
    <property type="entry name" value="NUDIX"/>
    <property type="match status" value="1"/>
</dbReference>
<dbReference type="InterPro" id="IPR000086">
    <property type="entry name" value="NUDIX_hydrolase_dom"/>
</dbReference>
<evidence type="ECO:0000256" key="1">
    <source>
        <dbReference type="ARBA" id="ARBA00001946"/>
    </source>
</evidence>
<sequence length="127" mass="14351">MNEPRERHATVICLRSGKILMVRKQAPIWSLPGGKIDPGEHHPEAARRELKEETTLPLVDAQFLKHYVFDTEEHYLYQMAVPAALEPHASDQIVECRWFGAHELDQVAVKPTNIALLQRAGLLDPPG</sequence>
<dbReference type="InterPro" id="IPR020476">
    <property type="entry name" value="Nudix_hydrolase"/>
</dbReference>
<dbReference type="Gene3D" id="3.90.79.10">
    <property type="entry name" value="Nucleoside Triphosphate Pyrophosphohydrolase"/>
    <property type="match status" value="1"/>
</dbReference>
<evidence type="ECO:0000313" key="5">
    <source>
        <dbReference type="EMBL" id="AXM94844.1"/>
    </source>
</evidence>
<dbReference type="PANTHER" id="PTHR43046:SF14">
    <property type="entry name" value="MUTT_NUDIX FAMILY PROTEIN"/>
    <property type="match status" value="1"/>
</dbReference>
<dbReference type="InterPro" id="IPR020084">
    <property type="entry name" value="NUDIX_hydrolase_CS"/>
</dbReference>
<feature type="domain" description="Nudix hydrolase" evidence="4">
    <location>
        <begin position="4"/>
        <end position="122"/>
    </location>
</feature>
<gene>
    <name evidence="5" type="ORF">DVB73_02930</name>
</gene>
<comment type="cofactor">
    <cofactor evidence="1">
        <name>Mg(2+)</name>
        <dbReference type="ChEBI" id="CHEBI:18420"/>
    </cofactor>
</comment>
<comment type="similarity">
    <text evidence="3">Belongs to the Nudix hydrolase family.</text>
</comment>
<dbReference type="AlphaFoldDB" id="A0AAD0VR89"/>
<evidence type="ECO:0000256" key="3">
    <source>
        <dbReference type="RuleBase" id="RU003476"/>
    </source>
</evidence>
<accession>A0AAD0VR89</accession>
<organism evidence="5 6">
    <name type="scientific">Pseudomonas plecoglossicida</name>
    <dbReference type="NCBI Taxonomy" id="70775"/>
    <lineage>
        <taxon>Bacteria</taxon>
        <taxon>Pseudomonadati</taxon>
        <taxon>Pseudomonadota</taxon>
        <taxon>Gammaproteobacteria</taxon>
        <taxon>Pseudomonadales</taxon>
        <taxon>Pseudomonadaceae</taxon>
        <taxon>Pseudomonas</taxon>
    </lineage>
</organism>
<protein>
    <submittedName>
        <fullName evidence="5">NUDIX domain-containing protein</fullName>
    </submittedName>
</protein>
<dbReference type="Proteomes" id="UP000256503">
    <property type="component" value="Chromosome"/>
</dbReference>
<name>A0AAD0VR89_PSEDL</name>
<keyword evidence="2 3" id="KW-0378">Hydrolase</keyword>
<evidence type="ECO:0000256" key="2">
    <source>
        <dbReference type="ARBA" id="ARBA00022801"/>
    </source>
</evidence>
<dbReference type="SUPFAM" id="SSF55811">
    <property type="entry name" value="Nudix"/>
    <property type="match status" value="1"/>
</dbReference>